<keyword evidence="6 23" id="KW-1003">Cell membrane</keyword>
<feature type="transmembrane region" description="Helical" evidence="23">
    <location>
        <begin position="220"/>
        <end position="237"/>
    </location>
</feature>
<gene>
    <name evidence="25" type="ORF">DFP76_1122</name>
</gene>
<dbReference type="SFLD" id="SFLDF00027">
    <property type="entry name" value="p-type_atpase"/>
    <property type="match status" value="1"/>
</dbReference>
<keyword evidence="16 23" id="KW-1133">Transmembrane helix</keyword>
<keyword evidence="19 23" id="KW-0472">Membrane</keyword>
<keyword evidence="17" id="KW-0186">Copper</keyword>
<dbReference type="PRINTS" id="PR00943">
    <property type="entry name" value="CUATPASE"/>
</dbReference>
<dbReference type="InterPro" id="IPR059000">
    <property type="entry name" value="ATPase_P-type_domA"/>
</dbReference>
<dbReference type="GO" id="GO:0060003">
    <property type="term" value="P:copper ion export"/>
    <property type="evidence" value="ECO:0007669"/>
    <property type="project" value="UniProtKB-ARBA"/>
</dbReference>
<evidence type="ECO:0000256" key="1">
    <source>
        <dbReference type="ARBA" id="ARBA00004651"/>
    </source>
</evidence>
<feature type="transmembrane region" description="Helical" evidence="23">
    <location>
        <begin position="814"/>
        <end position="835"/>
    </location>
</feature>
<evidence type="ECO:0000313" key="25">
    <source>
        <dbReference type="EMBL" id="RBO79620.1"/>
    </source>
</evidence>
<evidence type="ECO:0000256" key="7">
    <source>
        <dbReference type="ARBA" id="ARBA00022553"/>
    </source>
</evidence>
<comment type="caution">
    <text evidence="25">The sequence shown here is derived from an EMBL/GenBank/DDBJ whole genome shotgun (WGS) entry which is preliminary data.</text>
</comment>
<evidence type="ECO:0000313" key="26">
    <source>
        <dbReference type="Proteomes" id="UP000252086"/>
    </source>
</evidence>
<dbReference type="Gene3D" id="3.30.70.100">
    <property type="match status" value="2"/>
</dbReference>
<proteinExistence type="inferred from homology"/>
<dbReference type="Gene3D" id="2.70.150.10">
    <property type="entry name" value="Calcium-transporting ATPase, cytoplasmic transduction domain A"/>
    <property type="match status" value="1"/>
</dbReference>
<comment type="subcellular location">
    <subcellularLocation>
        <location evidence="1">Cell membrane</location>
        <topology evidence="1">Multi-pass membrane protein</topology>
    </subcellularLocation>
</comment>
<keyword evidence="18" id="KW-0406">Ion transport</keyword>
<feature type="domain" description="HMA" evidence="24">
    <location>
        <begin position="102"/>
        <end position="165"/>
    </location>
</feature>
<sequence>MTDVNKDKVSLSVYGMSCQGCVRKIREQIQLKSPNADVIGEPKANRLDVLSDLNLTQIQDAVEQAGFAISANKLNQEINPSSSSNDAELDKPSSEGKTKQAVDYQIAISGMTCAGCVNTVQSAIAKVDGTIKVEVNFASHLAQVTSSARYQELLTAISDVGYQGELVTDAQQNAENKIAKDANEYRQKITSSFMGLSFGVPLMLYGLLGGSMKVSSLTEQFVWLLIGSVCALIMYFAGKHYFISAWKAVRSHHANMDLLIAIGTGSAWLYSMFVVLFPDFLPANTRHLYFEAAVMIIGLINLGQALEVKARSKTNQALQKLLDLAPKQAILVRDGQDVQVPVANVNVGDLLRLRSGDAVPVDGDVIEGQSYLNEAMLTGESVPVRKAVGDSVKAGTINTNGSLVIKVLKTGKQTQLAKIVDMVSRAQNSKPPISHLADKVSAIFVPSVIIIAILTALAWFNFANAHDYSYMLVTAVSVLIIACPCALGLATPISTMIGVGKAAEMGGLIRNGEALQVASNIDCLVFDKTGTITQGKPSVTKVDYFDERAQTELINPLVKALESKVSHPLAQALLEYIDQQDSKQTTDKTSVDHIALSEYENLPGLGVRGRFKNDWYYLGNEKLLSQAGLSVPSSINTEEAGSHVYLFSSDALLSHYLLQDPIQESAANALKNLKSMGIKLIMLTGDQKVNASQVAAQLNIDEYHAELMPEDKLKWIKSLQRNGNIVGMIGDGINDAPALAQANVGFAMGEGTDVAMESADVTLLHNNLNALVDVISVSKATIRNIKQNLWGAFTYNSLGIPVAAGLLYPITGWLLSPIIAGVAMSLSSVTVVLNANRLRRVIKQQLKEVERAH</sequence>
<feature type="transmembrane region" description="Helical" evidence="23">
    <location>
        <begin position="189"/>
        <end position="208"/>
    </location>
</feature>
<keyword evidence="8 23" id="KW-0812">Transmembrane</keyword>
<evidence type="ECO:0000256" key="22">
    <source>
        <dbReference type="ARBA" id="ARBA00049289"/>
    </source>
</evidence>
<dbReference type="NCBIfam" id="TIGR01494">
    <property type="entry name" value="ATPase_P-type"/>
    <property type="match status" value="1"/>
</dbReference>
<evidence type="ECO:0000256" key="8">
    <source>
        <dbReference type="ARBA" id="ARBA00022692"/>
    </source>
</evidence>
<dbReference type="GO" id="GO:0005886">
    <property type="term" value="C:plasma membrane"/>
    <property type="evidence" value="ECO:0007669"/>
    <property type="project" value="UniProtKB-SubCell"/>
</dbReference>
<dbReference type="Pfam" id="PF00122">
    <property type="entry name" value="E1-E2_ATPase"/>
    <property type="match status" value="1"/>
</dbReference>
<keyword evidence="9 23" id="KW-0479">Metal-binding</keyword>
<dbReference type="SUPFAM" id="SSF81653">
    <property type="entry name" value="Calcium ATPase, transduction domain A"/>
    <property type="match status" value="1"/>
</dbReference>
<dbReference type="PROSITE" id="PS01229">
    <property type="entry name" value="COF_2"/>
    <property type="match status" value="1"/>
</dbReference>
<keyword evidence="26" id="KW-1185">Reference proteome</keyword>
<dbReference type="InterPro" id="IPR027256">
    <property type="entry name" value="P-typ_ATPase_IB"/>
</dbReference>
<name>A0A366CTJ5_9GAMM</name>
<evidence type="ECO:0000256" key="9">
    <source>
        <dbReference type="ARBA" id="ARBA00022723"/>
    </source>
</evidence>
<organism evidence="25 26">
    <name type="scientific">Marinomonas aquiplantarum</name>
    <dbReference type="NCBI Taxonomy" id="491951"/>
    <lineage>
        <taxon>Bacteria</taxon>
        <taxon>Pseudomonadati</taxon>
        <taxon>Pseudomonadota</taxon>
        <taxon>Gammaproteobacteria</taxon>
        <taxon>Oceanospirillales</taxon>
        <taxon>Oceanospirillaceae</taxon>
        <taxon>Marinomonas</taxon>
    </lineage>
</organism>
<dbReference type="PANTHER" id="PTHR43520">
    <property type="entry name" value="ATP7, ISOFORM B"/>
    <property type="match status" value="1"/>
</dbReference>
<evidence type="ECO:0000256" key="2">
    <source>
        <dbReference type="ARBA" id="ARBA00006024"/>
    </source>
</evidence>
<dbReference type="InterPro" id="IPR018303">
    <property type="entry name" value="ATPase_P-typ_P_site"/>
</dbReference>
<evidence type="ECO:0000256" key="19">
    <source>
        <dbReference type="ARBA" id="ARBA00023136"/>
    </source>
</evidence>
<dbReference type="GO" id="GO:0005507">
    <property type="term" value="F:copper ion binding"/>
    <property type="evidence" value="ECO:0007669"/>
    <property type="project" value="TreeGrafter"/>
</dbReference>
<evidence type="ECO:0000256" key="23">
    <source>
        <dbReference type="RuleBase" id="RU362081"/>
    </source>
</evidence>
<dbReference type="AlphaFoldDB" id="A0A366CTJ5"/>
<keyword evidence="5" id="KW-0813">Transport</keyword>
<evidence type="ECO:0000256" key="16">
    <source>
        <dbReference type="ARBA" id="ARBA00022989"/>
    </source>
</evidence>
<dbReference type="Gene3D" id="3.40.1110.10">
    <property type="entry name" value="Calcium-transporting ATPase, cytoplasmic domain N"/>
    <property type="match status" value="1"/>
</dbReference>
<keyword evidence="11 23" id="KW-0547">Nucleotide-binding</keyword>
<dbReference type="SUPFAM" id="SSF81665">
    <property type="entry name" value="Calcium ATPase, transmembrane domain M"/>
    <property type="match status" value="1"/>
</dbReference>
<evidence type="ECO:0000256" key="12">
    <source>
        <dbReference type="ARBA" id="ARBA00022796"/>
    </source>
</evidence>
<dbReference type="Pfam" id="PF00403">
    <property type="entry name" value="HMA"/>
    <property type="match status" value="1"/>
</dbReference>
<dbReference type="InterPro" id="IPR036163">
    <property type="entry name" value="HMA_dom_sf"/>
</dbReference>
<dbReference type="FunFam" id="3.40.50.1000:FF:000020">
    <property type="entry name" value="Probable cation-transporting P-type ATPase"/>
    <property type="match status" value="1"/>
</dbReference>
<evidence type="ECO:0000256" key="3">
    <source>
        <dbReference type="ARBA" id="ARBA00012517"/>
    </source>
</evidence>
<dbReference type="CDD" id="cd00371">
    <property type="entry name" value="HMA"/>
    <property type="match status" value="2"/>
</dbReference>
<dbReference type="PANTHER" id="PTHR43520:SF6">
    <property type="entry name" value="COPPER-EXPORTING P-TYPE ATPASE"/>
    <property type="match status" value="1"/>
</dbReference>
<comment type="similarity">
    <text evidence="2 23">Belongs to the cation transport ATPase (P-type) (TC 3.A.3) family. Type IB subfamily.</text>
</comment>
<evidence type="ECO:0000256" key="14">
    <source>
        <dbReference type="ARBA" id="ARBA00022842"/>
    </source>
</evidence>
<dbReference type="InterPro" id="IPR017969">
    <property type="entry name" value="Heavy-metal-associated_CS"/>
</dbReference>
<feature type="transmembrane region" description="Helical" evidence="23">
    <location>
        <begin position="288"/>
        <end position="306"/>
    </location>
</feature>
<dbReference type="GO" id="GO:0055070">
    <property type="term" value="P:copper ion homeostasis"/>
    <property type="evidence" value="ECO:0007669"/>
    <property type="project" value="TreeGrafter"/>
</dbReference>
<dbReference type="EMBL" id="QNRF01000012">
    <property type="protein sequence ID" value="RBO79620.1"/>
    <property type="molecule type" value="Genomic_DNA"/>
</dbReference>
<dbReference type="SFLD" id="SFLDG00002">
    <property type="entry name" value="C1.7:_P-type_atpase_like"/>
    <property type="match status" value="1"/>
</dbReference>
<dbReference type="InterPro" id="IPR008250">
    <property type="entry name" value="ATPase_P-typ_transduc_dom_A_sf"/>
</dbReference>
<dbReference type="InterPro" id="IPR036412">
    <property type="entry name" value="HAD-like_sf"/>
</dbReference>
<keyword evidence="12" id="KW-0187">Copper transport</keyword>
<dbReference type="OrthoDB" id="9814270at2"/>
<dbReference type="Proteomes" id="UP000252086">
    <property type="component" value="Unassembled WGS sequence"/>
</dbReference>
<evidence type="ECO:0000256" key="21">
    <source>
        <dbReference type="ARBA" id="ARBA00033239"/>
    </source>
</evidence>
<dbReference type="Gene3D" id="3.40.50.1000">
    <property type="entry name" value="HAD superfamily/HAD-like"/>
    <property type="match status" value="1"/>
</dbReference>
<keyword evidence="7" id="KW-0597">Phosphoprotein</keyword>
<keyword evidence="13 23" id="KW-0067">ATP-binding</keyword>
<dbReference type="InterPro" id="IPR023298">
    <property type="entry name" value="ATPase_P-typ_TM_dom_sf"/>
</dbReference>
<keyword evidence="15" id="KW-1278">Translocase</keyword>
<dbReference type="RefSeq" id="WP_113875617.1">
    <property type="nucleotide sequence ID" value="NZ_QNRF01000012.1"/>
</dbReference>
<dbReference type="InterPro" id="IPR001757">
    <property type="entry name" value="P_typ_ATPase"/>
</dbReference>
<feature type="transmembrane region" description="Helical" evidence="23">
    <location>
        <begin position="440"/>
        <end position="462"/>
    </location>
</feature>
<accession>A0A366CTJ5</accession>
<dbReference type="GO" id="GO:0005524">
    <property type="term" value="F:ATP binding"/>
    <property type="evidence" value="ECO:0007669"/>
    <property type="project" value="UniProtKB-UniRule"/>
</dbReference>
<dbReference type="SFLD" id="SFLDS00003">
    <property type="entry name" value="Haloacid_Dehalogenase"/>
    <property type="match status" value="1"/>
</dbReference>
<evidence type="ECO:0000256" key="11">
    <source>
        <dbReference type="ARBA" id="ARBA00022741"/>
    </source>
</evidence>
<dbReference type="FunFam" id="2.70.150.10:FF:000020">
    <property type="entry name" value="Copper-exporting P-type ATPase A"/>
    <property type="match status" value="1"/>
</dbReference>
<evidence type="ECO:0000256" key="4">
    <source>
        <dbReference type="ARBA" id="ARBA00015102"/>
    </source>
</evidence>
<feature type="transmembrane region" description="Helical" evidence="23">
    <location>
        <begin position="789"/>
        <end position="808"/>
    </location>
</feature>
<dbReference type="SUPFAM" id="SSF55008">
    <property type="entry name" value="HMA, heavy metal-associated domain"/>
    <property type="match status" value="2"/>
</dbReference>
<evidence type="ECO:0000256" key="18">
    <source>
        <dbReference type="ARBA" id="ARBA00023065"/>
    </source>
</evidence>
<dbReference type="InterPro" id="IPR006121">
    <property type="entry name" value="HMA_dom"/>
</dbReference>
<dbReference type="InterPro" id="IPR023299">
    <property type="entry name" value="ATPase_P-typ_cyto_dom_N"/>
</dbReference>
<dbReference type="EC" id="7.2.2.8" evidence="3"/>
<protein>
    <recommendedName>
        <fullName evidence="4">Copper-exporting P-type ATPase</fullName>
        <ecNumber evidence="3">7.2.2.8</ecNumber>
    </recommendedName>
    <alternativeName>
        <fullName evidence="20">Copper-exporting P-type ATPase A</fullName>
    </alternativeName>
    <alternativeName>
        <fullName evidence="21">Cu(+)-exporting ATPase</fullName>
    </alternativeName>
</protein>
<dbReference type="GO" id="GO:0043682">
    <property type="term" value="F:P-type divalent copper transporter activity"/>
    <property type="evidence" value="ECO:0007669"/>
    <property type="project" value="TreeGrafter"/>
</dbReference>
<dbReference type="InterPro" id="IPR023214">
    <property type="entry name" value="HAD_sf"/>
</dbReference>
<keyword evidence="10" id="KW-0677">Repeat</keyword>
<feature type="transmembrane region" description="Helical" evidence="23">
    <location>
        <begin position="258"/>
        <end position="276"/>
    </location>
</feature>
<feature type="transmembrane region" description="Helical" evidence="23">
    <location>
        <begin position="468"/>
        <end position="491"/>
    </location>
</feature>
<dbReference type="PROSITE" id="PS01047">
    <property type="entry name" value="HMA_1"/>
    <property type="match status" value="1"/>
</dbReference>
<evidence type="ECO:0000259" key="24">
    <source>
        <dbReference type="PROSITE" id="PS50846"/>
    </source>
</evidence>
<reference evidence="25 26" key="1">
    <citation type="submission" date="2018-06" db="EMBL/GenBank/DDBJ databases">
        <title>Genomic Encyclopedia of Type Strains, Phase III (KMG-III): the genomes of soil and plant-associated and newly described type strains.</title>
        <authorList>
            <person name="Whitman W."/>
        </authorList>
    </citation>
    <scope>NUCLEOTIDE SEQUENCE [LARGE SCALE GENOMIC DNA]</scope>
    <source>
        <strain evidence="25 26">CECT 7732</strain>
    </source>
</reference>
<evidence type="ECO:0000256" key="5">
    <source>
        <dbReference type="ARBA" id="ARBA00022448"/>
    </source>
</evidence>
<evidence type="ECO:0000256" key="6">
    <source>
        <dbReference type="ARBA" id="ARBA00022475"/>
    </source>
</evidence>
<evidence type="ECO:0000256" key="13">
    <source>
        <dbReference type="ARBA" id="ARBA00022840"/>
    </source>
</evidence>
<dbReference type="PROSITE" id="PS50846">
    <property type="entry name" value="HMA_2"/>
    <property type="match status" value="1"/>
</dbReference>
<evidence type="ECO:0000256" key="15">
    <source>
        <dbReference type="ARBA" id="ARBA00022967"/>
    </source>
</evidence>
<dbReference type="CDD" id="cd02094">
    <property type="entry name" value="P-type_ATPase_Cu-like"/>
    <property type="match status" value="1"/>
</dbReference>
<dbReference type="InterPro" id="IPR044492">
    <property type="entry name" value="P_typ_ATPase_HD_dom"/>
</dbReference>
<dbReference type="PROSITE" id="PS00154">
    <property type="entry name" value="ATPASE_E1_E2"/>
    <property type="match status" value="1"/>
</dbReference>
<dbReference type="PRINTS" id="PR00119">
    <property type="entry name" value="CATATPASE"/>
</dbReference>
<evidence type="ECO:0000256" key="10">
    <source>
        <dbReference type="ARBA" id="ARBA00022737"/>
    </source>
</evidence>
<dbReference type="GO" id="GO:0140581">
    <property type="term" value="F:P-type monovalent copper transporter activity"/>
    <property type="evidence" value="ECO:0007669"/>
    <property type="project" value="UniProtKB-EC"/>
</dbReference>
<comment type="catalytic activity">
    <reaction evidence="22">
        <text>Cu(+)(in) + ATP + H2O = Cu(+)(out) + ADP + phosphate + H(+)</text>
        <dbReference type="Rhea" id="RHEA:25792"/>
        <dbReference type="ChEBI" id="CHEBI:15377"/>
        <dbReference type="ChEBI" id="CHEBI:15378"/>
        <dbReference type="ChEBI" id="CHEBI:30616"/>
        <dbReference type="ChEBI" id="CHEBI:43474"/>
        <dbReference type="ChEBI" id="CHEBI:49552"/>
        <dbReference type="ChEBI" id="CHEBI:456216"/>
        <dbReference type="EC" id="7.2.2.8"/>
    </reaction>
</comment>
<dbReference type="Pfam" id="PF00702">
    <property type="entry name" value="Hydrolase"/>
    <property type="match status" value="1"/>
</dbReference>
<keyword evidence="14" id="KW-0460">Magnesium</keyword>
<evidence type="ECO:0000256" key="20">
    <source>
        <dbReference type="ARBA" id="ARBA00029719"/>
    </source>
</evidence>
<dbReference type="GO" id="GO:0016887">
    <property type="term" value="F:ATP hydrolysis activity"/>
    <property type="evidence" value="ECO:0007669"/>
    <property type="project" value="InterPro"/>
</dbReference>
<evidence type="ECO:0000256" key="17">
    <source>
        <dbReference type="ARBA" id="ARBA00023008"/>
    </source>
</evidence>
<dbReference type="SUPFAM" id="SSF56784">
    <property type="entry name" value="HAD-like"/>
    <property type="match status" value="1"/>
</dbReference>
<dbReference type="NCBIfam" id="TIGR01525">
    <property type="entry name" value="ATPase-IB_hvy"/>
    <property type="match status" value="1"/>
</dbReference>